<gene>
    <name evidence="2" type="ORF">Ahy_A04g017615</name>
</gene>
<name>A0A445DBL4_ARAHY</name>
<keyword evidence="3" id="KW-1185">Reference proteome</keyword>
<feature type="coiled-coil region" evidence="1">
    <location>
        <begin position="131"/>
        <end position="165"/>
    </location>
</feature>
<dbReference type="AlphaFoldDB" id="A0A445DBL4"/>
<dbReference type="Proteomes" id="UP000289738">
    <property type="component" value="Chromosome A04"/>
</dbReference>
<keyword evidence="1" id="KW-0175">Coiled coil</keyword>
<reference evidence="2 3" key="1">
    <citation type="submission" date="2019-01" db="EMBL/GenBank/DDBJ databases">
        <title>Sequencing of cultivated peanut Arachis hypogaea provides insights into genome evolution and oil improvement.</title>
        <authorList>
            <person name="Chen X."/>
        </authorList>
    </citation>
    <scope>NUCLEOTIDE SEQUENCE [LARGE SCALE GENOMIC DNA]</scope>
    <source>
        <strain evidence="3">cv. Fuhuasheng</strain>
        <tissue evidence="2">Leaves</tissue>
    </source>
</reference>
<organism evidence="2 3">
    <name type="scientific">Arachis hypogaea</name>
    <name type="common">Peanut</name>
    <dbReference type="NCBI Taxonomy" id="3818"/>
    <lineage>
        <taxon>Eukaryota</taxon>
        <taxon>Viridiplantae</taxon>
        <taxon>Streptophyta</taxon>
        <taxon>Embryophyta</taxon>
        <taxon>Tracheophyta</taxon>
        <taxon>Spermatophyta</taxon>
        <taxon>Magnoliopsida</taxon>
        <taxon>eudicotyledons</taxon>
        <taxon>Gunneridae</taxon>
        <taxon>Pentapetalae</taxon>
        <taxon>rosids</taxon>
        <taxon>fabids</taxon>
        <taxon>Fabales</taxon>
        <taxon>Fabaceae</taxon>
        <taxon>Papilionoideae</taxon>
        <taxon>50 kb inversion clade</taxon>
        <taxon>dalbergioids sensu lato</taxon>
        <taxon>Dalbergieae</taxon>
        <taxon>Pterocarpus clade</taxon>
        <taxon>Arachis</taxon>
    </lineage>
</organism>
<comment type="caution">
    <text evidence="2">The sequence shown here is derived from an EMBL/GenBank/DDBJ whole genome shotgun (WGS) entry which is preliminary data.</text>
</comment>
<protein>
    <submittedName>
        <fullName evidence="2">Uncharacterized protein</fullName>
    </submittedName>
</protein>
<proteinExistence type="predicted"/>
<sequence length="197" mass="22496">MSNFSVWLNNKKCRQNALNWSKQFYTDTGSFKTTTRLRDEEEKKWQKRIGRGEIFIMTHKKRDGSYMNDDAHVVGSQDGSSKEISLTDSLAQVLGKEHSGRVRRLGFGPCPTEIIRNTTQQLNFGEYQREITELKAAVVEQKVEITELKAAAAKHKVEAAEEMEKRQTMMNLVKHIIQQQGDTLPPEIDAQLKSLGN</sequence>
<dbReference type="Pfam" id="PF03004">
    <property type="entry name" value="Transposase_24"/>
    <property type="match status" value="1"/>
</dbReference>
<dbReference type="EMBL" id="SDMP01000004">
    <property type="protein sequence ID" value="RYR60562.1"/>
    <property type="molecule type" value="Genomic_DNA"/>
</dbReference>
<dbReference type="InterPro" id="IPR004252">
    <property type="entry name" value="Probable_transposase_24"/>
</dbReference>
<evidence type="ECO:0000256" key="1">
    <source>
        <dbReference type="SAM" id="Coils"/>
    </source>
</evidence>
<evidence type="ECO:0000313" key="3">
    <source>
        <dbReference type="Proteomes" id="UP000289738"/>
    </source>
</evidence>
<evidence type="ECO:0000313" key="2">
    <source>
        <dbReference type="EMBL" id="RYR60562.1"/>
    </source>
</evidence>
<accession>A0A445DBL4</accession>